<dbReference type="InterPro" id="IPR029470">
    <property type="entry name" value="PDDEXK_4"/>
</dbReference>
<dbReference type="Proteomes" id="UP000027451">
    <property type="component" value="Unassembled WGS sequence"/>
</dbReference>
<dbReference type="AlphaFoldDB" id="A0A656QHI1"/>
<dbReference type="EMBL" id="JFHD01000018">
    <property type="protein sequence ID" value="KDR28535.1"/>
    <property type="molecule type" value="Genomic_DNA"/>
</dbReference>
<dbReference type="RefSeq" id="WP_033536812.1">
    <property type="nucleotide sequence ID" value="NZ_JFHD01000018.1"/>
</dbReference>
<keyword evidence="2" id="KW-1185">Reference proteome</keyword>
<dbReference type="Pfam" id="PF14281">
    <property type="entry name" value="PDDEXK_4"/>
    <property type="match status" value="1"/>
</dbReference>
<protein>
    <recommendedName>
        <fullName evidence="3">PD-(D/E)XK nuclease superfamily protein</fullName>
    </recommendedName>
</protein>
<evidence type="ECO:0008006" key="3">
    <source>
        <dbReference type="Google" id="ProtNLM"/>
    </source>
</evidence>
<evidence type="ECO:0000313" key="2">
    <source>
        <dbReference type="Proteomes" id="UP000027451"/>
    </source>
</evidence>
<gene>
    <name evidence="1" type="ORF">BG60_11285</name>
</gene>
<proteinExistence type="predicted"/>
<evidence type="ECO:0000313" key="1">
    <source>
        <dbReference type="EMBL" id="KDR28535.1"/>
    </source>
</evidence>
<accession>A0A656QHI1</accession>
<organism evidence="1 2">
    <name type="scientific">Caballeronia zhejiangensis</name>
    <dbReference type="NCBI Taxonomy" id="871203"/>
    <lineage>
        <taxon>Bacteria</taxon>
        <taxon>Pseudomonadati</taxon>
        <taxon>Pseudomonadota</taxon>
        <taxon>Betaproteobacteria</taxon>
        <taxon>Burkholderiales</taxon>
        <taxon>Burkholderiaceae</taxon>
        <taxon>Caballeronia</taxon>
    </lineage>
</organism>
<comment type="caution">
    <text evidence="1">The sequence shown here is derived from an EMBL/GenBank/DDBJ whole genome shotgun (WGS) entry which is preliminary data.</text>
</comment>
<name>A0A656QHI1_9BURK</name>
<dbReference type="OrthoDB" id="1453311at2"/>
<reference evidence="1 2" key="1">
    <citation type="submission" date="2014-03" db="EMBL/GenBank/DDBJ databases">
        <title>Draft Genome Sequences of Four Burkholderia Strains.</title>
        <authorList>
            <person name="Liu X.Y."/>
            <person name="Li C.X."/>
            <person name="Xu J.H."/>
        </authorList>
    </citation>
    <scope>NUCLEOTIDE SEQUENCE [LARGE SCALE GENOMIC DNA]</scope>
    <source>
        <strain evidence="1 2">OP-1</strain>
    </source>
</reference>
<sequence>MNIFYALSEGRGRLTETNLSAFAAFLLAPNKPHGFSHAFLHAFLTEVARSCGDPERFSAALGHPLLSVEVGLEKKYDGPVSRIVDIEIQLMTGDGDSQQKAHHIVIENKVKAGAAQAQQLAEQFACISEANRDLPTPITVVFLTPPGEAAALCSARSSTPWSSTVAIHTVRRGCAGPAGQKDSCPSWS</sequence>